<dbReference type="Gene3D" id="3.30.60.90">
    <property type="match status" value="1"/>
</dbReference>
<comment type="caution">
    <text evidence="15">The sequence shown here is derived from an EMBL/GenBank/DDBJ whole genome shotgun (WGS) entry which is preliminary data.</text>
</comment>
<evidence type="ECO:0000256" key="8">
    <source>
        <dbReference type="ARBA" id="ARBA00022833"/>
    </source>
</evidence>
<dbReference type="Gene3D" id="1.20.1560.10">
    <property type="entry name" value="ABC transporter type 1, transmembrane domain"/>
    <property type="match status" value="1"/>
</dbReference>
<dbReference type="InterPro" id="IPR023214">
    <property type="entry name" value="HAD_sf"/>
</dbReference>
<protein>
    <submittedName>
        <fullName evidence="15">ABC transporter B family member 25</fullName>
    </submittedName>
</protein>
<dbReference type="InterPro" id="IPR036412">
    <property type="entry name" value="HAD-like_sf"/>
</dbReference>
<keyword evidence="8" id="KW-0862">Zinc</keyword>
<evidence type="ECO:0000256" key="3">
    <source>
        <dbReference type="ARBA" id="ARBA00022692"/>
    </source>
</evidence>
<evidence type="ECO:0000256" key="10">
    <source>
        <dbReference type="ARBA" id="ARBA00022989"/>
    </source>
</evidence>
<dbReference type="SUPFAM" id="SSF52540">
    <property type="entry name" value="P-loop containing nucleoside triphosphate hydrolases"/>
    <property type="match status" value="1"/>
</dbReference>
<keyword evidence="10 12" id="KW-1133">Transmembrane helix</keyword>
<dbReference type="SUPFAM" id="SSF57889">
    <property type="entry name" value="Cysteine-rich domain"/>
    <property type="match status" value="1"/>
</dbReference>
<dbReference type="GO" id="GO:0090374">
    <property type="term" value="P:oligopeptide export from mitochondrion"/>
    <property type="evidence" value="ECO:0007669"/>
    <property type="project" value="TreeGrafter"/>
</dbReference>
<evidence type="ECO:0000313" key="15">
    <source>
        <dbReference type="EMBL" id="GBG27185.1"/>
    </source>
</evidence>
<dbReference type="GO" id="GO:0005524">
    <property type="term" value="F:ATP binding"/>
    <property type="evidence" value="ECO:0007669"/>
    <property type="project" value="InterPro"/>
</dbReference>
<evidence type="ECO:0000256" key="5">
    <source>
        <dbReference type="ARBA" id="ARBA00022737"/>
    </source>
</evidence>
<dbReference type="Gene3D" id="3.40.50.1000">
    <property type="entry name" value="HAD superfamily/HAD-like"/>
    <property type="match status" value="1"/>
</dbReference>
<keyword evidence="9" id="KW-0460">Magnesium</keyword>
<evidence type="ECO:0000256" key="9">
    <source>
        <dbReference type="ARBA" id="ARBA00022842"/>
    </source>
</evidence>
<dbReference type="SMART" id="SM00291">
    <property type="entry name" value="ZnF_ZZ"/>
    <property type="match status" value="1"/>
</dbReference>
<evidence type="ECO:0000256" key="7">
    <source>
        <dbReference type="ARBA" id="ARBA00022801"/>
    </source>
</evidence>
<dbReference type="SUPFAM" id="SSF56784">
    <property type="entry name" value="HAD-like"/>
    <property type="match status" value="1"/>
</dbReference>
<evidence type="ECO:0000256" key="4">
    <source>
        <dbReference type="ARBA" id="ARBA00022723"/>
    </source>
</evidence>
<keyword evidence="11 12" id="KW-0472">Membrane</keyword>
<dbReference type="PROSITE" id="PS50929">
    <property type="entry name" value="ABC_TM1F"/>
    <property type="match status" value="1"/>
</dbReference>
<dbReference type="SUPFAM" id="SSF90123">
    <property type="entry name" value="ABC transporter transmembrane region"/>
    <property type="match status" value="1"/>
</dbReference>
<name>A0A2R5G9G1_9STRA</name>
<dbReference type="PANTHER" id="PTHR43394">
    <property type="entry name" value="ATP-DEPENDENT PERMEASE MDL1, MITOCHONDRIAL"/>
    <property type="match status" value="1"/>
</dbReference>
<comment type="similarity">
    <text evidence="2">Belongs to the 5'(3')-deoxyribonucleotidase family.</text>
</comment>
<dbReference type="GO" id="GO:0005743">
    <property type="term" value="C:mitochondrial inner membrane"/>
    <property type="evidence" value="ECO:0007669"/>
    <property type="project" value="TreeGrafter"/>
</dbReference>
<sequence>MGGRLTLRAKADAATRVREAAGAAAQDADDPAAALRQPLAAAVAWAGSRAREVNLVVETVARLGLEAHGAAADAVHEPDDLGLLVDVLRYRVPVIVRPEVLELWRPVLEILERTALENGDERQALLEAALWMLLLHDPGSSQGSPSAISAQSAVLTVGGSALFGCDFMQSFESLLKESANSNDKNEREIFLEAAEAELARRAAATRTAQEEHQALLDSCDWIGFDLDNTLVTYESIAARAIRYQAVVRHLKESLTSGVSETSGPDQYLSKVAESIPHELEPKHSWMCEKKCLVLDADEGLILEVDADKWVVFAFLGSALLARSEMDRLGYAEAPIDTSLQRYLILHTEIEQPFAAVLAACLDAEKKRDLVELRREWLERVRQAFIFVQSKFCPFSFEASLDQDASALVVKRTALVLPWLRRLVKRGGTKLFVLTNADWEHSQRTMDAAFPGQNWRSLFDFIVTSAHKSQFFATSSSCGVPKPVVNESGVFVGGNGTRRVVLLGIVLALDLCLCICFDQVTKRHVTKFVGILDGVLLFSIGRTFVNLLALAVCVRWAYANRHIQAQGLEAAYADMSAAEVRRPLLADPRQPLGLRRNVSIIELEHSEALRNPEILAYKVRRRAEFSRNLVLGIAFVFDTFIAFYMAIRCITVEFAWSKVQVPLLFGIMMVASVEFFVLKGAVDVVGRDRGHLLEALHPHKLYFWPRLPFNTCDICMGRVRGRGYRCKRCDFDVCRRCFSAAVHPHKHGTDGNTPQTSSSPAPAKGISFWSTSIREMVVQHALLLSVAIICVFGNAAAKVGLPNFQGQIIDAVFEKDLKGFHNHIHMLIACGLLVVFLGIVRDTCVSIIGRKVATSVRNDMFQKLIQQEHPFYDQNMSGGLTASLTNDVNAMVSPWRAVIVSLFTNMLVMIGGLGVCLFTSWRLTAVAVTSLVPITYLLSVYSRWSTRLNREIWGGIADANGIATEAFNNISTVKAHAMESAEVARFIEATGNALAKGIKDAFGTALANVITQNLSMTGTFLILGFGGYEALMYAEHLTPGELVKFMLYWNVINNAYQEINSNMDAFNRAAGAAQRVFGLLSTLESNLLEAARVRRETLYEEVALDADVGCSDPQLFASSILANITYGLAPGEYTESDVITAAQDAHAHGFIMELDRGYQTRVGERGLGLSGGERARIVLARALLRKPRLLILDEPTAQLDPNSRRLVERTIAKKLEAKRTTVLMITHDRMEPLQLVADTVILLDRGGVAEMGTHAALSADPTSQYHRLFGG</sequence>
<dbReference type="InterPro" id="IPR043145">
    <property type="entry name" value="Znf_ZZ_sf"/>
</dbReference>
<dbReference type="InterPro" id="IPR036640">
    <property type="entry name" value="ABC1_TM_sf"/>
</dbReference>
<feature type="transmembrane region" description="Helical" evidence="12">
    <location>
        <begin position="896"/>
        <end position="914"/>
    </location>
</feature>
<dbReference type="InterPro" id="IPR046349">
    <property type="entry name" value="C1-like_sf"/>
</dbReference>
<dbReference type="GO" id="GO:0016887">
    <property type="term" value="F:ATP hydrolysis activity"/>
    <property type="evidence" value="ECO:0007669"/>
    <property type="project" value="InterPro"/>
</dbReference>
<evidence type="ECO:0000313" key="16">
    <source>
        <dbReference type="Proteomes" id="UP000241890"/>
    </source>
</evidence>
<keyword evidence="7" id="KW-0378">Hydrolase</keyword>
<feature type="domain" description="ABC transmembrane type-1" evidence="14">
    <location>
        <begin position="785"/>
        <end position="1067"/>
    </location>
</feature>
<feature type="transmembrane region" description="Helical" evidence="12">
    <location>
        <begin position="920"/>
        <end position="940"/>
    </location>
</feature>
<dbReference type="Pfam" id="PF03107">
    <property type="entry name" value="C1_2"/>
    <property type="match status" value="1"/>
</dbReference>
<gene>
    <name evidence="15" type="ORF">FCC1311_034082</name>
</gene>
<proteinExistence type="inferred from homology"/>
<dbReference type="GO" id="GO:0008270">
    <property type="term" value="F:zinc ion binding"/>
    <property type="evidence" value="ECO:0007669"/>
    <property type="project" value="UniProtKB-KW"/>
</dbReference>
<dbReference type="CDD" id="cd02249">
    <property type="entry name" value="ZZ"/>
    <property type="match status" value="1"/>
</dbReference>
<evidence type="ECO:0000256" key="6">
    <source>
        <dbReference type="ARBA" id="ARBA00022771"/>
    </source>
</evidence>
<evidence type="ECO:0000259" key="14">
    <source>
        <dbReference type="PROSITE" id="PS50929"/>
    </source>
</evidence>
<dbReference type="InterPro" id="IPR027417">
    <property type="entry name" value="P-loop_NTPase"/>
</dbReference>
<dbReference type="PROSITE" id="PS00211">
    <property type="entry name" value="ABC_TRANSPORTER_1"/>
    <property type="match status" value="1"/>
</dbReference>
<feature type="transmembrane region" description="Helical" evidence="12">
    <location>
        <begin position="499"/>
        <end position="519"/>
    </location>
</feature>
<dbReference type="AlphaFoldDB" id="A0A2R5G9G1"/>
<feature type="domain" description="ABC transporter" evidence="13">
    <location>
        <begin position="1031"/>
        <end position="1269"/>
    </location>
</feature>
<evidence type="ECO:0000256" key="12">
    <source>
        <dbReference type="SAM" id="Phobius"/>
    </source>
</evidence>
<dbReference type="InterPro" id="IPR017871">
    <property type="entry name" value="ABC_transporter-like_CS"/>
</dbReference>
<dbReference type="GO" id="GO:0015421">
    <property type="term" value="F:ABC-type oligopeptide transporter activity"/>
    <property type="evidence" value="ECO:0007669"/>
    <property type="project" value="TreeGrafter"/>
</dbReference>
<feature type="transmembrane region" description="Helical" evidence="12">
    <location>
        <begin position="819"/>
        <end position="839"/>
    </location>
</feature>
<dbReference type="EMBL" id="BEYU01000028">
    <property type="protein sequence ID" value="GBG27185.1"/>
    <property type="molecule type" value="Genomic_DNA"/>
</dbReference>
<evidence type="ECO:0000256" key="11">
    <source>
        <dbReference type="ARBA" id="ARBA00023136"/>
    </source>
</evidence>
<keyword evidence="5" id="KW-0677">Repeat</keyword>
<keyword evidence="6" id="KW-0863">Zinc-finger</keyword>
<dbReference type="Pfam" id="PF00005">
    <property type="entry name" value="ABC_tran"/>
    <property type="match status" value="1"/>
</dbReference>
<feature type="transmembrane region" description="Helical" evidence="12">
    <location>
        <begin position="780"/>
        <end position="799"/>
    </location>
</feature>
<dbReference type="InterPro" id="IPR039421">
    <property type="entry name" value="Type_1_exporter"/>
</dbReference>
<dbReference type="InterPro" id="IPR000433">
    <property type="entry name" value="Znf_ZZ"/>
</dbReference>
<dbReference type="Proteomes" id="UP000241890">
    <property type="component" value="Unassembled WGS sequence"/>
</dbReference>
<feature type="transmembrane region" description="Helical" evidence="12">
    <location>
        <begin position="658"/>
        <end position="677"/>
    </location>
</feature>
<reference evidence="15 16" key="1">
    <citation type="submission" date="2017-12" db="EMBL/GenBank/DDBJ databases">
        <title>Sequencing, de novo assembly and annotation of complete genome of a new Thraustochytrid species, strain FCC1311.</title>
        <authorList>
            <person name="Sedici K."/>
            <person name="Godart F."/>
            <person name="Aiese Cigliano R."/>
            <person name="Sanseverino W."/>
            <person name="Barakat M."/>
            <person name="Ortet P."/>
            <person name="Marechal E."/>
            <person name="Cagnac O."/>
            <person name="Amato A."/>
        </authorList>
    </citation>
    <scope>NUCLEOTIDE SEQUENCE [LARGE SCALE GENOMIC DNA]</scope>
</reference>
<keyword evidence="4" id="KW-0479">Metal-binding</keyword>
<keyword evidence="16" id="KW-1185">Reference proteome</keyword>
<dbReference type="Gene3D" id="3.40.50.300">
    <property type="entry name" value="P-loop containing nucleotide triphosphate hydrolases"/>
    <property type="match status" value="1"/>
</dbReference>
<evidence type="ECO:0000256" key="2">
    <source>
        <dbReference type="ARBA" id="ARBA00009589"/>
    </source>
</evidence>
<dbReference type="InterPro" id="IPR003439">
    <property type="entry name" value="ABC_transporter-like_ATP-bd"/>
</dbReference>
<feature type="transmembrane region" description="Helical" evidence="12">
    <location>
        <begin position="627"/>
        <end position="646"/>
    </location>
</feature>
<dbReference type="OrthoDB" id="10252832at2759"/>
<dbReference type="PROSITE" id="PS50893">
    <property type="entry name" value="ABC_TRANSPORTER_2"/>
    <property type="match status" value="1"/>
</dbReference>
<evidence type="ECO:0000256" key="1">
    <source>
        <dbReference type="ARBA" id="ARBA00004141"/>
    </source>
</evidence>
<organism evidence="15 16">
    <name type="scientific">Hondaea fermentalgiana</name>
    <dbReference type="NCBI Taxonomy" id="2315210"/>
    <lineage>
        <taxon>Eukaryota</taxon>
        <taxon>Sar</taxon>
        <taxon>Stramenopiles</taxon>
        <taxon>Bigyra</taxon>
        <taxon>Labyrinthulomycetes</taxon>
        <taxon>Thraustochytrida</taxon>
        <taxon>Thraustochytriidae</taxon>
        <taxon>Hondaea</taxon>
    </lineage>
</organism>
<accession>A0A2R5G9G1</accession>
<dbReference type="Pfam" id="PF00664">
    <property type="entry name" value="ABC_membrane"/>
    <property type="match status" value="1"/>
</dbReference>
<dbReference type="InterPro" id="IPR011527">
    <property type="entry name" value="ABC1_TM_dom"/>
</dbReference>
<comment type="subcellular location">
    <subcellularLocation>
        <location evidence="1">Membrane</location>
        <topology evidence="1">Multi-pass membrane protein</topology>
    </subcellularLocation>
</comment>
<dbReference type="InParanoid" id="A0A2R5G9G1"/>
<evidence type="ECO:0000259" key="13">
    <source>
        <dbReference type="PROSITE" id="PS50893"/>
    </source>
</evidence>
<keyword evidence="3 12" id="KW-0812">Transmembrane</keyword>
<dbReference type="InterPro" id="IPR008380">
    <property type="entry name" value="HAD-SF_hydro_IG_5-nucl"/>
</dbReference>
<dbReference type="InterPro" id="IPR004146">
    <property type="entry name" value="DC1"/>
</dbReference>
<dbReference type="PANTHER" id="PTHR43394:SF5">
    <property type="entry name" value="ABC TRANSPORTER B FAMILY"/>
    <property type="match status" value="1"/>
</dbReference>
<dbReference type="Pfam" id="PF05761">
    <property type="entry name" value="5_nucleotid"/>
    <property type="match status" value="1"/>
</dbReference>